<dbReference type="KEGG" id="atr:18422396"/>
<dbReference type="AlphaFoldDB" id="W1NFW5"/>
<name>W1NFW5_AMBTC</name>
<dbReference type="Gramene" id="ERM94368">
    <property type="protein sequence ID" value="ERM94368"/>
    <property type="gene ID" value="AMTR_s00010p00248950"/>
</dbReference>
<dbReference type="PANTHER" id="PTHR35296">
    <property type="entry name" value="EXPRESSED PROTEIN"/>
    <property type="match status" value="1"/>
</dbReference>
<organism evidence="2 3">
    <name type="scientific">Amborella trichopoda</name>
    <dbReference type="NCBI Taxonomy" id="13333"/>
    <lineage>
        <taxon>Eukaryota</taxon>
        <taxon>Viridiplantae</taxon>
        <taxon>Streptophyta</taxon>
        <taxon>Embryophyta</taxon>
        <taxon>Tracheophyta</taxon>
        <taxon>Spermatophyta</taxon>
        <taxon>Magnoliopsida</taxon>
        <taxon>Amborellales</taxon>
        <taxon>Amborellaceae</taxon>
        <taxon>Amborella</taxon>
    </lineage>
</organism>
<dbReference type="GO" id="GO:0009733">
    <property type="term" value="P:response to auxin"/>
    <property type="evidence" value="ECO:0007669"/>
    <property type="project" value="InterPro"/>
</dbReference>
<dbReference type="eggNOG" id="ENOG502S3Z6">
    <property type="taxonomic scope" value="Eukaryota"/>
</dbReference>
<accession>W1NFW5</accession>
<dbReference type="EMBL" id="KI397513">
    <property type="protein sequence ID" value="ERM94368.1"/>
    <property type="molecule type" value="Genomic_DNA"/>
</dbReference>
<comment type="similarity">
    <text evidence="1">Belongs to the ARG7 family.</text>
</comment>
<dbReference type="Proteomes" id="UP000017836">
    <property type="component" value="Unassembled WGS sequence"/>
</dbReference>
<dbReference type="InterPro" id="IPR003676">
    <property type="entry name" value="SAUR_fam"/>
</dbReference>
<gene>
    <name evidence="2" type="ORF">AMTR_s00010p00248950</name>
</gene>
<dbReference type="OrthoDB" id="1052757at2759"/>
<dbReference type="Pfam" id="PF02519">
    <property type="entry name" value="Auxin_inducible"/>
    <property type="match status" value="1"/>
</dbReference>
<evidence type="ECO:0000256" key="1">
    <source>
        <dbReference type="ARBA" id="ARBA00006974"/>
    </source>
</evidence>
<reference evidence="3" key="1">
    <citation type="journal article" date="2013" name="Science">
        <title>The Amborella genome and the evolution of flowering plants.</title>
        <authorList>
            <consortium name="Amborella Genome Project"/>
        </authorList>
    </citation>
    <scope>NUCLEOTIDE SEQUENCE [LARGE SCALE GENOMIC DNA]</scope>
</reference>
<proteinExistence type="inferred from homology"/>
<dbReference type="PANTHER" id="PTHR35296:SF3">
    <property type="entry name" value="EXPRESSED PROTEIN"/>
    <property type="match status" value="1"/>
</dbReference>
<keyword evidence="3" id="KW-1185">Reference proteome</keyword>
<evidence type="ECO:0000313" key="2">
    <source>
        <dbReference type="EMBL" id="ERM94368.1"/>
    </source>
</evidence>
<sequence length="148" mass="17474">MDCGVFTVQAVCLKGAVRRWRRRSAASTIPYRQISSLDSYFSDSDGEWWPKKLVKVIVGKERRVFEVDAQVLEEDPFQILMGRNKREKESRDSNNPRRERKYGENGKIFVDCDAILFEHFLWLLDNDCTALWKMNLEEIIEFYTQDPS</sequence>
<dbReference type="OMA" id="LMNNDCC"/>
<evidence type="ECO:0000313" key="3">
    <source>
        <dbReference type="Proteomes" id="UP000017836"/>
    </source>
</evidence>
<dbReference type="HOGENOM" id="CLU_098106_6_3_1"/>
<protein>
    <submittedName>
        <fullName evidence="2">Uncharacterized protein</fullName>
    </submittedName>
</protein>